<gene>
    <name evidence="25" type="ORF">DGYR_LOCUS11821</name>
</gene>
<evidence type="ECO:0000256" key="23">
    <source>
        <dbReference type="SAM" id="Phobius"/>
    </source>
</evidence>
<feature type="transmembrane region" description="Helical" evidence="23">
    <location>
        <begin position="301"/>
        <end position="319"/>
    </location>
</feature>
<evidence type="ECO:0000259" key="24">
    <source>
        <dbReference type="PROSITE" id="PS50156"/>
    </source>
</evidence>
<dbReference type="InterPro" id="IPR053958">
    <property type="entry name" value="HMGCR/SNAP/NPC1-like_SSD"/>
</dbReference>
<evidence type="ECO:0000256" key="14">
    <source>
        <dbReference type="ARBA" id="ARBA00023121"/>
    </source>
</evidence>
<reference evidence="25 26" key="1">
    <citation type="submission" date="2020-08" db="EMBL/GenBank/DDBJ databases">
        <authorList>
            <person name="Hejnol A."/>
        </authorList>
    </citation>
    <scope>NUCLEOTIDE SEQUENCE [LARGE SCALE GENOMIC DNA]</scope>
</reference>
<keyword evidence="14" id="KW-0446">Lipid-binding</keyword>
<feature type="transmembrane region" description="Helical" evidence="23">
    <location>
        <begin position="220"/>
        <end position="244"/>
    </location>
</feature>
<evidence type="ECO:0000256" key="11">
    <source>
        <dbReference type="ARBA" id="ARBA00022989"/>
    </source>
</evidence>
<dbReference type="GO" id="GO:0005789">
    <property type="term" value="C:endoplasmic reticulum membrane"/>
    <property type="evidence" value="ECO:0007669"/>
    <property type="project" value="UniProtKB-SubCell"/>
</dbReference>
<feature type="transmembrane region" description="Helical" evidence="23">
    <location>
        <begin position="571"/>
        <end position="597"/>
    </location>
</feature>
<evidence type="ECO:0000256" key="22">
    <source>
        <dbReference type="SAM" id="MobiDB-lite"/>
    </source>
</evidence>
<dbReference type="AlphaFoldDB" id="A0A7I8W843"/>
<dbReference type="OrthoDB" id="361494at2759"/>
<organism evidence="25 26">
    <name type="scientific">Dimorphilus gyrociliatus</name>
    <dbReference type="NCBI Taxonomy" id="2664684"/>
    <lineage>
        <taxon>Eukaryota</taxon>
        <taxon>Metazoa</taxon>
        <taxon>Spiralia</taxon>
        <taxon>Lophotrochozoa</taxon>
        <taxon>Annelida</taxon>
        <taxon>Polychaeta</taxon>
        <taxon>Polychaeta incertae sedis</taxon>
        <taxon>Dinophilidae</taxon>
        <taxon>Dimorphilus</taxon>
    </lineage>
</organism>
<accession>A0A7I8W843</accession>
<evidence type="ECO:0000256" key="12">
    <source>
        <dbReference type="ARBA" id="ARBA00023034"/>
    </source>
</evidence>
<evidence type="ECO:0000256" key="5">
    <source>
        <dbReference type="ARBA" id="ARBA00019541"/>
    </source>
</evidence>
<dbReference type="GO" id="GO:0032933">
    <property type="term" value="P:SREBP signaling pathway"/>
    <property type="evidence" value="ECO:0007669"/>
    <property type="project" value="InterPro"/>
</dbReference>
<comment type="function">
    <text evidence="20">Escort protein required for cholesterol as well as lipid homeostasis. Regulates export of the SCAP-SREBP complex from the endoplasmic reticulum to the Golgi upon low cholesterol, thereby regulating the processing of sterol regulatory element-binding proteins (SREBPs) SREBF1/SREBP1 and SREBF2/SREBP2. At high sterol concentrations, formation of a ternary complex with INSIG (INSIG1 or INSIG2) leads to mask the ER export signal in SCAP, promoting retention of the complex in the endoplasmic reticulum. Low sterol concentrations trigger release of INSIG, a conformational change in the SSD domain of SCAP, unmasking of the ER export signal, promoting recruitment into COPII-coated vesicles and transport of the SCAP-SREBP to the Golgi: in the Golgi, SREBPs are then processed, releasing the transcription factor fragment of SREBPs from the membrane, its import into the nucleus and up-regulation of LDLR, INSIG1 and the mevalonate pathway. Binds cholesterol via its SSD domain.</text>
</comment>
<dbReference type="GO" id="GO:0045540">
    <property type="term" value="P:regulation of cholesterol biosynthetic process"/>
    <property type="evidence" value="ECO:0007669"/>
    <property type="project" value="TreeGrafter"/>
</dbReference>
<dbReference type="InterPro" id="IPR015943">
    <property type="entry name" value="WD40/YVTN_repeat-like_dom_sf"/>
</dbReference>
<dbReference type="GO" id="GO:0032934">
    <property type="term" value="F:sterol binding"/>
    <property type="evidence" value="ECO:0007669"/>
    <property type="project" value="InterPro"/>
</dbReference>
<proteinExistence type="inferred from homology"/>
<name>A0A7I8W843_9ANNE</name>
<evidence type="ECO:0000256" key="20">
    <source>
        <dbReference type="ARBA" id="ARBA00045958"/>
    </source>
</evidence>
<keyword evidence="15 23" id="KW-0472">Membrane</keyword>
<evidence type="ECO:0000256" key="4">
    <source>
        <dbReference type="ARBA" id="ARBA00007410"/>
    </source>
</evidence>
<feature type="compositionally biased region" description="Basic and acidic residues" evidence="22">
    <location>
        <begin position="535"/>
        <end position="554"/>
    </location>
</feature>
<feature type="transmembrane region" description="Helical" evidence="23">
    <location>
        <begin position="12"/>
        <end position="39"/>
    </location>
</feature>
<dbReference type="InterPro" id="IPR001680">
    <property type="entry name" value="WD40_rpt"/>
</dbReference>
<keyword evidence="10" id="KW-0256">Endoplasmic reticulum</keyword>
<dbReference type="SUPFAM" id="SSF50978">
    <property type="entry name" value="WD40 repeat-like"/>
    <property type="match status" value="1"/>
</dbReference>
<keyword evidence="12" id="KW-0333">Golgi apparatus</keyword>
<feature type="domain" description="SSD" evidence="24">
    <location>
        <begin position="210"/>
        <end position="347"/>
    </location>
</feature>
<evidence type="ECO:0000256" key="15">
    <source>
        <dbReference type="ARBA" id="ARBA00023136"/>
    </source>
</evidence>
<feature type="region of interest" description="Disordered" evidence="22">
    <location>
        <begin position="535"/>
        <end position="557"/>
    </location>
</feature>
<dbReference type="Pfam" id="PF12349">
    <property type="entry name" value="Sterol-sensing"/>
    <property type="match status" value="1"/>
</dbReference>
<dbReference type="PROSITE" id="PS50156">
    <property type="entry name" value="SSD"/>
    <property type="match status" value="1"/>
</dbReference>
<comment type="similarity">
    <text evidence="4">Belongs to the WD repeat SCAP family.</text>
</comment>
<evidence type="ECO:0000256" key="19">
    <source>
        <dbReference type="ARBA" id="ARBA00023329"/>
    </source>
</evidence>
<keyword evidence="26" id="KW-1185">Reference proteome</keyword>
<keyword evidence="18" id="KW-0753">Steroid metabolism</keyword>
<dbReference type="PANTHER" id="PTHR46378:SF1">
    <property type="entry name" value="STEROL REGULATORY ELEMENT-BINDING PROTEIN CLEAVAGE-ACTIVATING PROTEIN"/>
    <property type="match status" value="1"/>
</dbReference>
<feature type="transmembrane region" description="Helical" evidence="23">
    <location>
        <begin position="325"/>
        <end position="347"/>
    </location>
</feature>
<dbReference type="GO" id="GO:0012507">
    <property type="term" value="C:ER to Golgi transport vesicle membrane"/>
    <property type="evidence" value="ECO:0007669"/>
    <property type="project" value="UniProtKB-SubCell"/>
</dbReference>
<evidence type="ECO:0000256" key="9">
    <source>
        <dbReference type="ARBA" id="ARBA00022737"/>
    </source>
</evidence>
<dbReference type="InterPro" id="IPR019775">
    <property type="entry name" value="WD40_repeat_CS"/>
</dbReference>
<dbReference type="GO" id="GO:0000139">
    <property type="term" value="C:Golgi membrane"/>
    <property type="evidence" value="ECO:0007669"/>
    <property type="project" value="UniProtKB-SubCell"/>
</dbReference>
<evidence type="ECO:0000256" key="13">
    <source>
        <dbReference type="ARBA" id="ARBA00023098"/>
    </source>
</evidence>
<feature type="repeat" description="WD" evidence="21">
    <location>
        <begin position="846"/>
        <end position="885"/>
    </location>
</feature>
<dbReference type="Pfam" id="PF00400">
    <property type="entry name" value="WD40"/>
    <property type="match status" value="2"/>
</dbReference>
<evidence type="ECO:0000256" key="6">
    <source>
        <dbReference type="ARBA" id="ARBA00022548"/>
    </source>
</evidence>
<dbReference type="PANTHER" id="PTHR46378">
    <property type="entry name" value="STEROL REGULATORY ELEMENT-BINDING PROTEIN CLEAVAGE-ACTIVATING PROTEIN"/>
    <property type="match status" value="1"/>
</dbReference>
<feature type="transmembrane region" description="Helical" evidence="23">
    <location>
        <begin position="256"/>
        <end position="280"/>
    </location>
</feature>
<evidence type="ECO:0000313" key="25">
    <source>
        <dbReference type="EMBL" id="CAD5124249.1"/>
    </source>
</evidence>
<keyword evidence="11 23" id="KW-1133">Transmembrane helix</keyword>
<dbReference type="SUPFAM" id="SSF82866">
    <property type="entry name" value="Multidrug efflux transporter AcrB transmembrane domain"/>
    <property type="match status" value="1"/>
</dbReference>
<evidence type="ECO:0000256" key="16">
    <source>
        <dbReference type="ARBA" id="ARBA00023166"/>
    </source>
</evidence>
<dbReference type="GO" id="GO:0032936">
    <property type="term" value="C:SREBP-SCAP complex"/>
    <property type="evidence" value="ECO:0007669"/>
    <property type="project" value="TreeGrafter"/>
</dbReference>
<evidence type="ECO:0000256" key="2">
    <source>
        <dbReference type="ARBA" id="ARBA00004557"/>
    </source>
</evidence>
<dbReference type="Gene3D" id="2.130.10.10">
    <property type="entry name" value="YVTN repeat-like/Quinoprotein amine dehydrogenase"/>
    <property type="match status" value="1"/>
</dbReference>
<evidence type="ECO:0000256" key="10">
    <source>
        <dbReference type="ARBA" id="ARBA00022824"/>
    </source>
</evidence>
<keyword evidence="8 23" id="KW-0812">Transmembrane</keyword>
<keyword evidence="19" id="KW-0968">Cytoplasmic vesicle</keyword>
<dbReference type="Gene3D" id="1.20.1640.10">
    <property type="entry name" value="Multidrug efflux transporter AcrB transmembrane domain"/>
    <property type="match status" value="1"/>
</dbReference>
<dbReference type="InterPro" id="IPR036322">
    <property type="entry name" value="WD40_repeat_dom_sf"/>
</dbReference>
<evidence type="ECO:0000256" key="3">
    <source>
        <dbReference type="ARBA" id="ARBA00004653"/>
    </source>
</evidence>
<dbReference type="InterPro" id="IPR030225">
    <property type="entry name" value="SCAP"/>
</dbReference>
<evidence type="ECO:0000256" key="17">
    <source>
        <dbReference type="ARBA" id="ARBA00023180"/>
    </source>
</evidence>
<evidence type="ECO:0000256" key="8">
    <source>
        <dbReference type="ARBA" id="ARBA00022692"/>
    </source>
</evidence>
<comment type="subcellular location">
    <subcellularLocation>
        <location evidence="2">Cytoplasmic vesicle</location>
        <location evidence="2">COPII-coated vesicle membrane</location>
        <topology evidence="2">Multi-pass membrane protein</topology>
    </subcellularLocation>
    <subcellularLocation>
        <location evidence="1">Endoplasmic reticulum membrane</location>
        <topology evidence="1">Multi-pass membrane protein</topology>
    </subcellularLocation>
    <subcellularLocation>
        <location evidence="3">Golgi apparatus membrane</location>
        <topology evidence="3">Multi-pass membrane protein</topology>
    </subcellularLocation>
</comment>
<sequence>MQRLQNKVSSIFYYHGLVCASHPFAIITFVISILLITWYPLTGLSYLSNAPLEYQTHIDDQYQGSGPSWFNGYPYVYATQFVFKTTVSPWNKKLLVKTDAFRATISKAFDILDQIRNFQAVNAGNASTLTLSDVCYHASQTIDAIKKLNILPESGCLILSPTNFWGNNKYRFMEDAEIIKTIFNNYGSILENPPNIRDHLFGLPLSVTGKIEMVKSKWGLAFSAVFTVLSSLLMSIGICTFFGMSPTLSGSEILPYLVVIIGIENTIVVTKSVVSTPFDIEVKYRVAKGLRKEGWPIFKNLIIELTILAAGFATFVQAIQEFCLFAVVGLLTDFFLQMFFYATVLSVDMRRLELSDLAKHQTELRVTNEKDDPLPVFECPVKSIFGSSSATSPSARRLSKSSNYVGKQSGPQFHYVPRQAKRIRVMDFLARTRLMQRALMVCFIVWVILFLYKSGLMGKIAGFISVGPDLKPQITPDDILKQQLTHSNFEQWRSLSHNHFPGLFSYYNISLDGRYISVLPSRHFSVIQTPNEAVELRHQEEGRSETSNDDKTENSEEEDMIRFYPNTQKELVVTIVFVILSSVIIAYMCAGLCRFMCSRRYEKSQRDWWYGKKPVDRNVTLNGEPKVLISHSCSIDLMAVDGTFILSCCLSGKLALFDSLASRCLNTIDRKTVVKRHTSFRKRPKPEPALDGIHYDFNVTNDNVQRLSREFSNLKTSSSSVLTEEEDSCKSAPSIWCIDLFESKAAAGCEDGVIEIWDMMSGNLLFEYSDSRSGVTYVSISSKTCLAARLNGTITVFDDNDCHKTIQAHRTEITSISKFRSHLLTGGRDEAVKVIHLDTFNIKFNLRGHSSPITKVYLDEHGAMSICSDGHIRFWDVSTGTCTRWLRSTFSGCILHISANQTAMVIATDKDKVYVCDRDTGKIGECASSNEISSTLLSARFFVLGFCESIEIWDTASVKFKMGLKFDNSSEKVTNIQQLTDGSIVCSIGYQLRVIDLPILKTE</sequence>
<dbReference type="PROSITE" id="PS50082">
    <property type="entry name" value="WD_REPEATS_2"/>
    <property type="match status" value="1"/>
</dbReference>
<keyword evidence="7 21" id="KW-0853">WD repeat</keyword>
<keyword evidence="16" id="KW-1207">Sterol metabolism</keyword>
<dbReference type="InterPro" id="IPR000731">
    <property type="entry name" value="SSD"/>
</dbReference>
<evidence type="ECO:0000256" key="18">
    <source>
        <dbReference type="ARBA" id="ARBA00023221"/>
    </source>
</evidence>
<dbReference type="Proteomes" id="UP000549394">
    <property type="component" value="Unassembled WGS sequence"/>
</dbReference>
<dbReference type="GO" id="GO:0008203">
    <property type="term" value="P:cholesterol metabolic process"/>
    <property type="evidence" value="ECO:0007669"/>
    <property type="project" value="UniProtKB-KW"/>
</dbReference>
<evidence type="ECO:0000256" key="1">
    <source>
        <dbReference type="ARBA" id="ARBA00004477"/>
    </source>
</evidence>
<protein>
    <recommendedName>
        <fullName evidence="5">Sterol regulatory element-binding protein cleavage-activating protein</fullName>
    </recommendedName>
</protein>
<dbReference type="EMBL" id="CAJFCJ010000020">
    <property type="protein sequence ID" value="CAD5124249.1"/>
    <property type="molecule type" value="Genomic_DNA"/>
</dbReference>
<keyword evidence="6" id="KW-0153">Cholesterol metabolism</keyword>
<dbReference type="SMART" id="SM00320">
    <property type="entry name" value="WD40"/>
    <property type="match status" value="6"/>
</dbReference>
<evidence type="ECO:0000313" key="26">
    <source>
        <dbReference type="Proteomes" id="UP000549394"/>
    </source>
</evidence>
<keyword evidence="9" id="KW-0677">Repeat</keyword>
<keyword evidence="17" id="KW-0325">Glycoprotein</keyword>
<keyword evidence="13" id="KW-0443">Lipid metabolism</keyword>
<evidence type="ECO:0000256" key="7">
    <source>
        <dbReference type="ARBA" id="ARBA00022574"/>
    </source>
</evidence>
<dbReference type="PROSITE" id="PS00678">
    <property type="entry name" value="WD_REPEATS_1"/>
    <property type="match status" value="1"/>
</dbReference>
<comment type="caution">
    <text evidence="25">The sequence shown here is derived from an EMBL/GenBank/DDBJ whole genome shotgun (WGS) entry which is preliminary data.</text>
</comment>
<evidence type="ECO:0000256" key="21">
    <source>
        <dbReference type="PROSITE-ProRule" id="PRU00221"/>
    </source>
</evidence>